<dbReference type="GO" id="GO:0006950">
    <property type="term" value="P:response to stress"/>
    <property type="evidence" value="ECO:0007669"/>
    <property type="project" value="UniProtKB-ARBA"/>
</dbReference>
<evidence type="ECO:0000313" key="10">
    <source>
        <dbReference type="Proteomes" id="UP000292855"/>
    </source>
</evidence>
<feature type="binding site" evidence="5">
    <location>
        <begin position="355"/>
        <end position="357"/>
    </location>
    <ligand>
        <name>FAD</name>
        <dbReference type="ChEBI" id="CHEBI:57692"/>
    </ligand>
</feature>
<comment type="similarity">
    <text evidence="7">Belongs to the DNA photolyase family.</text>
</comment>
<dbReference type="InterPro" id="IPR002081">
    <property type="entry name" value="Cryptochrome/DNA_photolyase_1"/>
</dbReference>
<evidence type="ECO:0000256" key="3">
    <source>
        <dbReference type="ARBA" id="ARBA00022827"/>
    </source>
</evidence>
<evidence type="ECO:0000259" key="8">
    <source>
        <dbReference type="PROSITE" id="PS51645"/>
    </source>
</evidence>
<organism evidence="9 10">
    <name type="scientific">Sphingobacterium corticibacterium</name>
    <dbReference type="NCBI Taxonomy" id="2484746"/>
    <lineage>
        <taxon>Bacteria</taxon>
        <taxon>Pseudomonadati</taxon>
        <taxon>Bacteroidota</taxon>
        <taxon>Sphingobacteriia</taxon>
        <taxon>Sphingobacteriales</taxon>
        <taxon>Sphingobacteriaceae</taxon>
        <taxon>Sphingobacterium</taxon>
    </lineage>
</organism>
<dbReference type="GO" id="GO:0009416">
    <property type="term" value="P:response to light stimulus"/>
    <property type="evidence" value="ECO:0007669"/>
    <property type="project" value="TreeGrafter"/>
</dbReference>
<reference evidence="9 10" key="1">
    <citation type="submission" date="2019-02" db="EMBL/GenBank/DDBJ databases">
        <authorList>
            <person name="Li Y."/>
        </authorList>
    </citation>
    <scope>NUCLEOTIDE SEQUENCE [LARGE SCALE GENOMIC DNA]</scope>
    <source>
        <strain evidence="9 10">30C10-4-7</strain>
    </source>
</reference>
<dbReference type="InterPro" id="IPR005101">
    <property type="entry name" value="Cryptochr/Photolyase_FAD-bd"/>
</dbReference>
<dbReference type="GO" id="GO:0071949">
    <property type="term" value="F:FAD binding"/>
    <property type="evidence" value="ECO:0007669"/>
    <property type="project" value="TreeGrafter"/>
</dbReference>
<dbReference type="PROSITE" id="PS00691">
    <property type="entry name" value="DNA_PHOTOLYASES_1_2"/>
    <property type="match status" value="1"/>
</dbReference>
<proteinExistence type="inferred from homology"/>
<evidence type="ECO:0000256" key="2">
    <source>
        <dbReference type="ARBA" id="ARBA00022630"/>
    </source>
</evidence>
<dbReference type="InterPro" id="IPR036155">
    <property type="entry name" value="Crypto/Photolyase_N_sf"/>
</dbReference>
<dbReference type="PANTHER" id="PTHR11455">
    <property type="entry name" value="CRYPTOCHROME"/>
    <property type="match status" value="1"/>
</dbReference>
<comment type="cofactor">
    <cofactor evidence="5">
        <name>FAD</name>
        <dbReference type="ChEBI" id="CHEBI:57692"/>
    </cofactor>
    <text evidence="5">Binds 1 FAD per subunit.</text>
</comment>
<accession>A0A4Q6XSE8</accession>
<dbReference type="EMBL" id="SGIT01000001">
    <property type="protein sequence ID" value="RZF62705.1"/>
    <property type="molecule type" value="Genomic_DNA"/>
</dbReference>
<dbReference type="InterPro" id="IPR006050">
    <property type="entry name" value="DNA_photolyase_N"/>
</dbReference>
<dbReference type="PRINTS" id="PR00147">
    <property type="entry name" value="DNAPHOTLYASE"/>
</dbReference>
<dbReference type="PROSITE" id="PS00394">
    <property type="entry name" value="DNA_PHOTOLYASES_1_1"/>
    <property type="match status" value="1"/>
</dbReference>
<keyword evidence="3 5" id="KW-0274">FAD</keyword>
<protein>
    <submittedName>
        <fullName evidence="9">Deoxyribodipyrimidine photo-lyase</fullName>
    </submittedName>
</protein>
<dbReference type="SUPFAM" id="SSF48173">
    <property type="entry name" value="Cryptochrome/photolyase FAD-binding domain"/>
    <property type="match status" value="1"/>
</dbReference>
<dbReference type="InterPro" id="IPR014729">
    <property type="entry name" value="Rossmann-like_a/b/a_fold"/>
</dbReference>
<feature type="site" description="Electron transfer via tryptophanyl radical" evidence="6">
    <location>
        <position position="289"/>
    </location>
</feature>
<dbReference type="Gene3D" id="1.10.579.10">
    <property type="entry name" value="DNA Cyclobutane Dipyrimidine Photolyase, subunit A, domain 3"/>
    <property type="match status" value="1"/>
</dbReference>
<feature type="site" description="Electron transfer via tryptophanyl radical" evidence="6">
    <location>
        <position position="365"/>
    </location>
</feature>
<keyword evidence="10" id="KW-1185">Reference proteome</keyword>
<comment type="caution">
    <text evidence="9">The sequence shown here is derived from an EMBL/GenBank/DDBJ whole genome shotgun (WGS) entry which is preliminary data.</text>
</comment>
<evidence type="ECO:0000256" key="6">
    <source>
        <dbReference type="PIRSR" id="PIRSR602081-2"/>
    </source>
</evidence>
<dbReference type="SUPFAM" id="SSF52425">
    <property type="entry name" value="Cryptochrome/photolyase, N-terminal domain"/>
    <property type="match status" value="1"/>
</dbReference>
<dbReference type="GO" id="GO:0003677">
    <property type="term" value="F:DNA binding"/>
    <property type="evidence" value="ECO:0007669"/>
    <property type="project" value="TreeGrafter"/>
</dbReference>
<dbReference type="Pfam" id="PF00875">
    <property type="entry name" value="DNA_photolyase"/>
    <property type="match status" value="1"/>
</dbReference>
<feature type="domain" description="Photolyase/cryptochrome alpha/beta" evidence="8">
    <location>
        <begin position="6"/>
        <end position="136"/>
    </location>
</feature>
<dbReference type="GO" id="GO:0003904">
    <property type="term" value="F:deoxyribodipyrimidine photo-lyase activity"/>
    <property type="evidence" value="ECO:0007669"/>
    <property type="project" value="TreeGrafter"/>
</dbReference>
<dbReference type="InterPro" id="IPR036134">
    <property type="entry name" value="Crypto/Photolyase_FAD-like_sf"/>
</dbReference>
<keyword evidence="4 7" id="KW-0157">Chromophore</keyword>
<dbReference type="GO" id="GO:0006139">
    <property type="term" value="P:nucleobase-containing compound metabolic process"/>
    <property type="evidence" value="ECO:0007669"/>
    <property type="project" value="UniProtKB-ARBA"/>
</dbReference>
<dbReference type="Gene3D" id="1.25.40.80">
    <property type="match status" value="1"/>
</dbReference>
<evidence type="ECO:0000256" key="1">
    <source>
        <dbReference type="ARBA" id="ARBA00001932"/>
    </source>
</evidence>
<dbReference type="Pfam" id="PF03441">
    <property type="entry name" value="FAD_binding_7"/>
    <property type="match status" value="1"/>
</dbReference>
<dbReference type="AlphaFoldDB" id="A0A4Q6XSE8"/>
<evidence type="ECO:0000256" key="7">
    <source>
        <dbReference type="RuleBase" id="RU004182"/>
    </source>
</evidence>
<dbReference type="Gene3D" id="3.40.50.620">
    <property type="entry name" value="HUPs"/>
    <property type="match status" value="1"/>
</dbReference>
<keyword evidence="9" id="KW-0456">Lyase</keyword>
<feature type="binding site" evidence="5">
    <location>
        <position position="255"/>
    </location>
    <ligand>
        <name>FAD</name>
        <dbReference type="ChEBI" id="CHEBI:57692"/>
    </ligand>
</feature>
<evidence type="ECO:0000313" key="9">
    <source>
        <dbReference type="EMBL" id="RZF62705.1"/>
    </source>
</evidence>
<evidence type="ECO:0000256" key="4">
    <source>
        <dbReference type="ARBA" id="ARBA00022991"/>
    </source>
</evidence>
<evidence type="ECO:0000256" key="5">
    <source>
        <dbReference type="PIRSR" id="PIRSR602081-1"/>
    </source>
</evidence>
<dbReference type="PANTHER" id="PTHR11455:SF9">
    <property type="entry name" value="CRYPTOCHROME CIRCADIAN CLOCK 5 ISOFORM X1"/>
    <property type="match status" value="1"/>
</dbReference>
<comment type="cofactor">
    <cofactor evidence="1">
        <name>(6R)-5,10-methylene-5,6,7,8-tetrahydrofolate</name>
        <dbReference type="ChEBI" id="CHEBI:15636"/>
    </cofactor>
</comment>
<dbReference type="OrthoDB" id="9772484at2"/>
<gene>
    <name evidence="9" type="ORF">EWE74_07930</name>
</gene>
<feature type="binding site" evidence="5">
    <location>
        <position position="215"/>
    </location>
    <ligand>
        <name>FAD</name>
        <dbReference type="ChEBI" id="CHEBI:57692"/>
    </ligand>
</feature>
<name>A0A4Q6XSE8_9SPHI</name>
<dbReference type="RefSeq" id="WP_130140930.1">
    <property type="nucleotide sequence ID" value="NZ_SGIT01000001.1"/>
</dbReference>
<sequence>MVAKNKISLFWFRRDLRLTDNVGLYRALSSEFSVLPIFIFDQNILDRLTNKNDRRVDYIHQVLTHINVLLKSQGSALKTFYGAPLDIFKMLVDKFAIQTVFCNRDYEPSAIRRDTEIYNFLNERDIRFQAFKDQVIFDKNDIVKNDSSPYTIYTPYAKKWREKLNAEHYKLYNIKLENLYPLSFSEILSLHDIGFKKTDIVFENPTLEAAIIDNYDKFRDYPALQKTTQLGIALRFGTISIRKCVAFAIKHNQTWLSELIWREFFMQILYHFPAVERESFKKQYDRIKWRNDETEFEKWCSGKTGFPMVDAGMRQLNETGYMHNRVRMVAASFLCKHLLVDWRWGEAYFAEKLNDYDLSANNGNWQWAAGSGCDAAPYFRIFNPTTQTEKFDKNLEYIKKWLPEFGTDAYPPPIVEHSFARDRALRVYGEALK</sequence>
<dbReference type="InterPro" id="IPR018394">
    <property type="entry name" value="DNA_photolyase_1_CS_C"/>
</dbReference>
<dbReference type="Proteomes" id="UP000292855">
    <property type="component" value="Unassembled WGS sequence"/>
</dbReference>
<keyword evidence="2 5" id="KW-0285">Flavoprotein</keyword>
<feature type="site" description="Electron transfer via tryptophanyl radical" evidence="6">
    <location>
        <position position="342"/>
    </location>
</feature>
<feature type="binding site" evidence="5">
    <location>
        <begin position="258"/>
        <end position="265"/>
    </location>
    <ligand>
        <name>FAD</name>
        <dbReference type="ChEBI" id="CHEBI:57692"/>
    </ligand>
</feature>
<dbReference type="PROSITE" id="PS51645">
    <property type="entry name" value="PHR_CRY_ALPHA_BETA"/>
    <property type="match status" value="1"/>
</dbReference>